<protein>
    <submittedName>
        <fullName evidence="4">Uncharacterized protein</fullName>
    </submittedName>
</protein>
<dbReference type="InterPro" id="IPR019734">
    <property type="entry name" value="TPR_rpt"/>
</dbReference>
<evidence type="ECO:0000256" key="2">
    <source>
        <dbReference type="ARBA" id="ARBA00022803"/>
    </source>
</evidence>
<dbReference type="InterPro" id="IPR011990">
    <property type="entry name" value="TPR-like_helical_dom_sf"/>
</dbReference>
<organism evidence="4 5">
    <name type="scientific">Stentor coeruleus</name>
    <dbReference type="NCBI Taxonomy" id="5963"/>
    <lineage>
        <taxon>Eukaryota</taxon>
        <taxon>Sar</taxon>
        <taxon>Alveolata</taxon>
        <taxon>Ciliophora</taxon>
        <taxon>Postciliodesmatophora</taxon>
        <taxon>Heterotrichea</taxon>
        <taxon>Heterotrichida</taxon>
        <taxon>Stentoridae</taxon>
        <taxon>Stentor</taxon>
    </lineage>
</organism>
<reference evidence="4 5" key="1">
    <citation type="submission" date="2016-11" db="EMBL/GenBank/DDBJ databases">
        <title>The macronuclear genome of Stentor coeruleus: a giant cell with tiny introns.</title>
        <authorList>
            <person name="Slabodnick M."/>
            <person name="Ruby J.G."/>
            <person name="Reiff S.B."/>
            <person name="Swart E.C."/>
            <person name="Gosai S."/>
            <person name="Prabakaran S."/>
            <person name="Witkowska E."/>
            <person name="Larue G.E."/>
            <person name="Fisher S."/>
            <person name="Freeman R.M."/>
            <person name="Gunawardena J."/>
            <person name="Chu W."/>
            <person name="Stover N.A."/>
            <person name="Gregory B.D."/>
            <person name="Nowacki M."/>
            <person name="Derisi J."/>
            <person name="Roy S.W."/>
            <person name="Marshall W.F."/>
            <person name="Sood P."/>
        </authorList>
    </citation>
    <scope>NUCLEOTIDE SEQUENCE [LARGE SCALE GENOMIC DNA]</scope>
    <source>
        <strain evidence="4">WM001</strain>
    </source>
</reference>
<dbReference type="EMBL" id="MPUH01001447">
    <property type="protein sequence ID" value="OMJ67719.1"/>
    <property type="molecule type" value="Genomic_DNA"/>
</dbReference>
<dbReference type="SMART" id="SM00028">
    <property type="entry name" value="TPR"/>
    <property type="match status" value="3"/>
</dbReference>
<keyword evidence="1" id="KW-0677">Repeat</keyword>
<dbReference type="PANTHER" id="PTHR45641">
    <property type="entry name" value="TETRATRICOPEPTIDE REPEAT PROTEIN (AFU_ORTHOLOGUE AFUA_6G03870)"/>
    <property type="match status" value="1"/>
</dbReference>
<dbReference type="Pfam" id="PF13374">
    <property type="entry name" value="TPR_10"/>
    <property type="match status" value="1"/>
</dbReference>
<evidence type="ECO:0000256" key="3">
    <source>
        <dbReference type="PROSITE-ProRule" id="PRU00339"/>
    </source>
</evidence>
<evidence type="ECO:0000313" key="5">
    <source>
        <dbReference type="Proteomes" id="UP000187209"/>
    </source>
</evidence>
<sequence>MSLSIDKITENIKGLKLQSDRELNSSNFQQAHILLLEAYKLSMTYNLRMNHKNSGIYRRLAIVLLRICIYNGYNIAILKEAKSYSKLYIKIRNQKGKSLKDKFSFDSIYANYYIVSKKYLKAIQYFNAFKDHFISTLQLNDLNLALSYNSLGLAYTALSRNEEALDSFFKCIEILQKIARPDNYALISTYNSLAVLYSNMGRYSEAQEYYEKCRPEFEKNLQKDDINLATFYNNLGELYYNKNNLTKALEFYIIKLIAWKKLMIIIKNLRLLQRSI</sequence>
<evidence type="ECO:0000313" key="4">
    <source>
        <dbReference type="EMBL" id="OMJ67719.1"/>
    </source>
</evidence>
<dbReference type="AlphaFoldDB" id="A0A1R2AT70"/>
<evidence type="ECO:0000256" key="1">
    <source>
        <dbReference type="ARBA" id="ARBA00022737"/>
    </source>
</evidence>
<keyword evidence="5" id="KW-1185">Reference proteome</keyword>
<dbReference type="SUPFAM" id="SSF48452">
    <property type="entry name" value="TPR-like"/>
    <property type="match status" value="1"/>
</dbReference>
<dbReference type="PROSITE" id="PS50005">
    <property type="entry name" value="TPR"/>
    <property type="match status" value="2"/>
</dbReference>
<feature type="repeat" description="TPR" evidence="3">
    <location>
        <begin position="187"/>
        <end position="220"/>
    </location>
</feature>
<keyword evidence="2 3" id="KW-0802">TPR repeat</keyword>
<accession>A0A1R2AT70</accession>
<gene>
    <name evidence="4" type="ORF">SteCoe_35045</name>
</gene>
<feature type="repeat" description="TPR" evidence="3">
    <location>
        <begin position="145"/>
        <end position="178"/>
    </location>
</feature>
<proteinExistence type="predicted"/>
<dbReference type="Proteomes" id="UP000187209">
    <property type="component" value="Unassembled WGS sequence"/>
</dbReference>
<comment type="caution">
    <text evidence="4">The sequence shown here is derived from an EMBL/GenBank/DDBJ whole genome shotgun (WGS) entry which is preliminary data.</text>
</comment>
<dbReference type="PANTHER" id="PTHR45641:SF19">
    <property type="entry name" value="NEPHROCYSTIN-3"/>
    <property type="match status" value="1"/>
</dbReference>
<name>A0A1R2AT70_9CILI</name>
<dbReference type="Gene3D" id="1.25.40.10">
    <property type="entry name" value="Tetratricopeptide repeat domain"/>
    <property type="match status" value="1"/>
</dbReference>
<dbReference type="Pfam" id="PF13424">
    <property type="entry name" value="TPR_12"/>
    <property type="match status" value="1"/>
</dbReference>
<dbReference type="OrthoDB" id="291218at2759"/>